<gene>
    <name evidence="1" type="ORF">Ae201684_008157</name>
</gene>
<dbReference type="AlphaFoldDB" id="A0A6G0X5L8"/>
<organism evidence="1 2">
    <name type="scientific">Aphanomyces euteiches</name>
    <dbReference type="NCBI Taxonomy" id="100861"/>
    <lineage>
        <taxon>Eukaryota</taxon>
        <taxon>Sar</taxon>
        <taxon>Stramenopiles</taxon>
        <taxon>Oomycota</taxon>
        <taxon>Saprolegniomycetes</taxon>
        <taxon>Saprolegniales</taxon>
        <taxon>Verrucalvaceae</taxon>
        <taxon>Aphanomyces</taxon>
    </lineage>
</organism>
<proteinExistence type="predicted"/>
<keyword evidence="2" id="KW-1185">Reference proteome</keyword>
<accession>A0A6G0X5L8</accession>
<evidence type="ECO:0000313" key="1">
    <source>
        <dbReference type="EMBL" id="KAF0735240.1"/>
    </source>
</evidence>
<name>A0A6G0X5L8_9STRA</name>
<protein>
    <submittedName>
        <fullName evidence="1">Uncharacterized protein</fullName>
    </submittedName>
</protein>
<dbReference type="Proteomes" id="UP000481153">
    <property type="component" value="Unassembled WGS sequence"/>
</dbReference>
<comment type="caution">
    <text evidence="1">The sequence shown here is derived from an EMBL/GenBank/DDBJ whole genome shotgun (WGS) entry which is preliminary data.</text>
</comment>
<evidence type="ECO:0000313" key="2">
    <source>
        <dbReference type="Proteomes" id="UP000481153"/>
    </source>
</evidence>
<dbReference type="EMBL" id="VJMJ01000100">
    <property type="protein sequence ID" value="KAF0735240.1"/>
    <property type="molecule type" value="Genomic_DNA"/>
</dbReference>
<reference evidence="1 2" key="1">
    <citation type="submission" date="2019-07" db="EMBL/GenBank/DDBJ databases">
        <title>Genomics analysis of Aphanomyces spp. identifies a new class of oomycete effector associated with host adaptation.</title>
        <authorList>
            <person name="Gaulin E."/>
        </authorList>
    </citation>
    <scope>NUCLEOTIDE SEQUENCE [LARGE SCALE GENOMIC DNA]</scope>
    <source>
        <strain evidence="1 2">ATCC 201684</strain>
    </source>
</reference>
<sequence length="73" mass="8301">MCDTAHITHKGQFVIGCFSAVFCIPADVILEFHKARKDTCDEALKESIAMKTWTYIMAKTSYRHPSCNFPSQE</sequence>